<dbReference type="GO" id="GO:0005737">
    <property type="term" value="C:cytoplasm"/>
    <property type="evidence" value="ECO:0007669"/>
    <property type="project" value="TreeGrafter"/>
</dbReference>
<dbReference type="Pfam" id="PF00069">
    <property type="entry name" value="Pkinase"/>
    <property type="match status" value="1"/>
</dbReference>
<dbReference type="PANTHER" id="PTHR11042:SF160">
    <property type="entry name" value="EUKARYOTIC TRANSLATION INITIATION FACTOR 2-ALPHA KINASE 1"/>
    <property type="match status" value="1"/>
</dbReference>
<feature type="domain" description="Protein kinase" evidence="11">
    <location>
        <begin position="1"/>
        <end position="360"/>
    </location>
</feature>
<evidence type="ECO:0000256" key="10">
    <source>
        <dbReference type="ARBA" id="ARBA00048977"/>
    </source>
</evidence>
<accession>A0A7R9L1B9</accession>
<evidence type="ECO:0000256" key="7">
    <source>
        <dbReference type="ARBA" id="ARBA00023193"/>
    </source>
</evidence>
<evidence type="ECO:0000259" key="11">
    <source>
        <dbReference type="PROSITE" id="PS50011"/>
    </source>
</evidence>
<protein>
    <recommendedName>
        <fullName evidence="1">non-specific serine/threonine protein kinase</fullName>
        <ecNumber evidence="1">2.7.11.1</ecNumber>
    </recommendedName>
</protein>
<dbReference type="PROSITE" id="PS50011">
    <property type="entry name" value="PROTEIN_KINASE_DOM"/>
    <property type="match status" value="1"/>
</dbReference>
<dbReference type="GO" id="GO:0017148">
    <property type="term" value="P:negative regulation of translation"/>
    <property type="evidence" value="ECO:0007669"/>
    <property type="project" value="UniProtKB-KW"/>
</dbReference>
<feature type="non-terminal residue" evidence="12">
    <location>
        <position position="1"/>
    </location>
</feature>
<comment type="similarity">
    <text evidence="8">Belongs to the protein kinase superfamily. Ser/Thr protein kinase family. GCN2 subfamily.</text>
</comment>
<evidence type="ECO:0000256" key="1">
    <source>
        <dbReference type="ARBA" id="ARBA00012513"/>
    </source>
</evidence>
<dbReference type="InterPro" id="IPR000719">
    <property type="entry name" value="Prot_kinase_dom"/>
</dbReference>
<gene>
    <name evidence="12" type="ORF">OSB1V03_LOCUS12463</name>
</gene>
<keyword evidence="6" id="KW-0067">ATP-binding</keyword>
<evidence type="ECO:0000256" key="6">
    <source>
        <dbReference type="ARBA" id="ARBA00022840"/>
    </source>
</evidence>
<dbReference type="GO" id="GO:0005524">
    <property type="term" value="F:ATP binding"/>
    <property type="evidence" value="ECO:0007669"/>
    <property type="project" value="UniProtKB-KW"/>
</dbReference>
<evidence type="ECO:0000256" key="8">
    <source>
        <dbReference type="ARBA" id="ARBA00037982"/>
    </source>
</evidence>
<comment type="catalytic activity">
    <reaction evidence="9">
        <text>L-threonyl-[protein] + ATP = O-phospho-L-threonyl-[protein] + ADP + H(+)</text>
        <dbReference type="Rhea" id="RHEA:46608"/>
        <dbReference type="Rhea" id="RHEA-COMP:11060"/>
        <dbReference type="Rhea" id="RHEA-COMP:11605"/>
        <dbReference type="ChEBI" id="CHEBI:15378"/>
        <dbReference type="ChEBI" id="CHEBI:30013"/>
        <dbReference type="ChEBI" id="CHEBI:30616"/>
        <dbReference type="ChEBI" id="CHEBI:61977"/>
        <dbReference type="ChEBI" id="CHEBI:456216"/>
        <dbReference type="EC" id="2.7.11.1"/>
    </reaction>
    <physiologicalReaction direction="left-to-right" evidence="9">
        <dbReference type="Rhea" id="RHEA:46609"/>
    </physiologicalReaction>
</comment>
<dbReference type="AlphaFoldDB" id="A0A7R9L1B9"/>
<evidence type="ECO:0000256" key="5">
    <source>
        <dbReference type="ARBA" id="ARBA00022777"/>
    </source>
</evidence>
<dbReference type="PROSITE" id="PS00108">
    <property type="entry name" value="PROTEIN_KINASE_ST"/>
    <property type="match status" value="1"/>
</dbReference>
<name>A0A7R9L1B9_9ACAR</name>
<keyword evidence="13" id="KW-1185">Reference proteome</keyword>
<evidence type="ECO:0000256" key="4">
    <source>
        <dbReference type="ARBA" id="ARBA00022741"/>
    </source>
</evidence>
<dbReference type="Proteomes" id="UP000759131">
    <property type="component" value="Unassembled WGS sequence"/>
</dbReference>
<dbReference type="InterPro" id="IPR050339">
    <property type="entry name" value="CC_SR_Kinase"/>
</dbReference>
<sequence length="510" mass="58806">MFVFCILTDFRATVTVKPLNTKFIGHTFADITPDTSRSQFTVCQHSESIPISHVYKFNANKTGHQMSLSFGFGIQSDQSVMVFVKYFEVLCNKSRDCLQDYCRTKYFHELKASNCLRTTESYRLASIDTVVGFTYTVHIHTLHTYSGDSLPLCIHSYYLAYDVFKQLVDCVEYLHGCHVWHRDLKPDNVLIAMDYTYKKRYIKLGDFGLAKYVPPGLNVVNRDASAMSAYVKHTDDLGNVRNQAPEVQTGCYNHLVDVYSLALIGAALFGLDRDGVIDGKPDPEINYTNKYMHNWLIEINKLFISMTISSYSVYGLHDWRQRPECADISRKLDALPIRPAINRNNRTVFETVIKSKHKMLYRTYMARKPYCIIARSEHVNVRLFSELVAQIREIIQYKSPWCSVTYYNAWLENDHVFIQAKHCPQTLGAIIRAKRTVFTSQADKCRPEILAIDYMLSRELLRQTIACTPYVLTSAVKNRFAYISADCLLVANPMDTFRQRVKLCHADLHH</sequence>
<keyword evidence="3" id="KW-0808">Transferase</keyword>
<evidence type="ECO:0000256" key="3">
    <source>
        <dbReference type="ARBA" id="ARBA00022679"/>
    </source>
</evidence>
<keyword evidence="5" id="KW-0418">Kinase</keyword>
<dbReference type="OrthoDB" id="541276at2759"/>
<evidence type="ECO:0000313" key="12">
    <source>
        <dbReference type="EMBL" id="CAD7632058.1"/>
    </source>
</evidence>
<dbReference type="EC" id="2.7.11.1" evidence="1"/>
<evidence type="ECO:0000313" key="13">
    <source>
        <dbReference type="Proteomes" id="UP000759131"/>
    </source>
</evidence>
<dbReference type="GO" id="GO:0005634">
    <property type="term" value="C:nucleus"/>
    <property type="evidence" value="ECO:0007669"/>
    <property type="project" value="TreeGrafter"/>
</dbReference>
<keyword evidence="4" id="KW-0547">Nucleotide-binding</keyword>
<keyword evidence="7" id="KW-0652">Protein synthesis inhibitor</keyword>
<dbReference type="InterPro" id="IPR008271">
    <property type="entry name" value="Ser/Thr_kinase_AS"/>
</dbReference>
<dbReference type="Gene3D" id="1.10.510.10">
    <property type="entry name" value="Transferase(Phosphotransferase) domain 1"/>
    <property type="match status" value="1"/>
</dbReference>
<dbReference type="PANTHER" id="PTHR11042">
    <property type="entry name" value="EUKARYOTIC TRANSLATION INITIATION FACTOR 2-ALPHA KINASE EIF2-ALPHA KINASE -RELATED"/>
    <property type="match status" value="1"/>
</dbReference>
<comment type="catalytic activity">
    <reaction evidence="10">
        <text>L-seryl-[protein] + ATP = O-phospho-L-seryl-[protein] + ADP + H(+)</text>
        <dbReference type="Rhea" id="RHEA:17989"/>
        <dbReference type="Rhea" id="RHEA-COMP:9863"/>
        <dbReference type="Rhea" id="RHEA-COMP:11604"/>
        <dbReference type="ChEBI" id="CHEBI:15378"/>
        <dbReference type="ChEBI" id="CHEBI:29999"/>
        <dbReference type="ChEBI" id="CHEBI:30616"/>
        <dbReference type="ChEBI" id="CHEBI:83421"/>
        <dbReference type="ChEBI" id="CHEBI:456216"/>
        <dbReference type="EC" id="2.7.11.1"/>
    </reaction>
    <physiologicalReaction direction="left-to-right" evidence="10">
        <dbReference type="Rhea" id="RHEA:17990"/>
    </physiologicalReaction>
</comment>
<reference evidence="12" key="1">
    <citation type="submission" date="2020-11" db="EMBL/GenBank/DDBJ databases">
        <authorList>
            <person name="Tran Van P."/>
        </authorList>
    </citation>
    <scope>NUCLEOTIDE SEQUENCE</scope>
</reference>
<dbReference type="InterPro" id="IPR011009">
    <property type="entry name" value="Kinase-like_dom_sf"/>
</dbReference>
<keyword evidence="2" id="KW-0723">Serine/threonine-protein kinase</keyword>
<dbReference type="SMART" id="SM00220">
    <property type="entry name" value="S_TKc"/>
    <property type="match status" value="1"/>
</dbReference>
<evidence type="ECO:0000256" key="2">
    <source>
        <dbReference type="ARBA" id="ARBA00022527"/>
    </source>
</evidence>
<evidence type="ECO:0000256" key="9">
    <source>
        <dbReference type="ARBA" id="ARBA00048659"/>
    </source>
</evidence>
<dbReference type="SUPFAM" id="SSF56112">
    <property type="entry name" value="Protein kinase-like (PK-like)"/>
    <property type="match status" value="1"/>
</dbReference>
<proteinExistence type="inferred from homology"/>
<organism evidence="12">
    <name type="scientific">Medioppia subpectinata</name>
    <dbReference type="NCBI Taxonomy" id="1979941"/>
    <lineage>
        <taxon>Eukaryota</taxon>
        <taxon>Metazoa</taxon>
        <taxon>Ecdysozoa</taxon>
        <taxon>Arthropoda</taxon>
        <taxon>Chelicerata</taxon>
        <taxon>Arachnida</taxon>
        <taxon>Acari</taxon>
        <taxon>Acariformes</taxon>
        <taxon>Sarcoptiformes</taxon>
        <taxon>Oribatida</taxon>
        <taxon>Brachypylina</taxon>
        <taxon>Oppioidea</taxon>
        <taxon>Oppiidae</taxon>
        <taxon>Medioppia</taxon>
    </lineage>
</organism>
<dbReference type="EMBL" id="OC864937">
    <property type="protein sequence ID" value="CAD7632058.1"/>
    <property type="molecule type" value="Genomic_DNA"/>
</dbReference>
<dbReference type="EMBL" id="CAJPIZ010010362">
    <property type="protein sequence ID" value="CAG2112488.1"/>
    <property type="molecule type" value="Genomic_DNA"/>
</dbReference>
<dbReference type="GO" id="GO:0004694">
    <property type="term" value="F:eukaryotic translation initiation factor 2alpha kinase activity"/>
    <property type="evidence" value="ECO:0007669"/>
    <property type="project" value="TreeGrafter"/>
</dbReference>